<dbReference type="InterPro" id="IPR014002">
    <property type="entry name" value="Agenet_dom_plant"/>
</dbReference>
<feature type="region of interest" description="Disordered" evidence="1">
    <location>
        <begin position="699"/>
        <end position="718"/>
    </location>
</feature>
<feature type="region of interest" description="Disordered" evidence="1">
    <location>
        <begin position="1948"/>
        <end position="1987"/>
    </location>
</feature>
<feature type="compositionally biased region" description="Basic and acidic residues" evidence="1">
    <location>
        <begin position="2083"/>
        <end position="2097"/>
    </location>
</feature>
<feature type="compositionally biased region" description="Polar residues" evidence="1">
    <location>
        <begin position="1083"/>
        <end position="1116"/>
    </location>
</feature>
<evidence type="ECO:0000313" key="3">
    <source>
        <dbReference type="EMBL" id="KAK5777530.1"/>
    </source>
</evidence>
<feature type="region of interest" description="Disordered" evidence="1">
    <location>
        <begin position="180"/>
        <end position="217"/>
    </location>
</feature>
<sequence length="2184" mass="234875">MDYDDNDSQSQNLHLAGEGNNKFPPVLRSYDLPRFDFDDNLRGHLRFDSLVETEVFLGIESSEDNQWIEEFSRGSTGIAFSSSAAEPCLISRRTNVWSEAASLESVEMLLKSVGQDETTLDQTISKDSDACDELGCMIKPMDPSLKHRDSSLSKVGDDIQPALHTGEIPGKCVDNQLVEDSSQTHEGGPSVHGALEDPNSKNTDIPATERDESKDGKHFVVNENLVEASADQSLDDSVQEDKFASGSEVNTVIPSVQSTCMTSVLVDDEDSTHLKNDIIDKNVDNLERENVGLSPELHIGGKNLVDDTVACVTSHVQKHSASEMQSREEEHAAGNSTANMSEPSGRILEGNSDLHMVEECSKRAGVEILLQTSKSEDIVLSEGKLHDTLSMPIGSDITLKEHENEVSDTGTKICTSLESKVNSTMKLASDAIEKKDLLEIDYHPDKKISSSKSEKSLLLAEDGKGSKDEGEDSHDTLVAGPTKVCEKYIVTEHIDDHKCDRSVSVASKQNTNLPSDCSSADCFDDRSPLVTKGVDSSSFGAGGRVNELASNLKPDVPVSSMLVDCVLLPSDKGMPANTVLDKKEVQVPSSEASFSVVKTSEMTTEKGASCETGEQFSCKIVDQSLLMKNTTTLEGENGDQTLCGVTLEVGKDMHSSSIVSDSTVRKTDGDKALVISEVSTDSAGDASTQLNKTLMNSVPSTSMETSHNTDQNHHKDNNSRLVSEEISGRVAVHQVDVDPAKATSFASVPSSESQTKFHMMESGSSSADLDNPSCGSPIVIRTSEQSQGKIENGVKRSKDQSAVASGVTNEEANKEKSISQDTEGNDATPGDKSFTFEVPPFLGVSEQESGKNWQPFSTTQHDKISPAMEGTPSTSGLSKAGAKAARETSCANLQAPKREDVRGGFKGTSERKTRRTGGKSASKEAAKKGNAAKERTPARESERSDRTSNLSLSSAGTGQLVQSNEMQHYGHIEGGNMKPFGVLSTSVSSLPDLNTSASSSAVFQQPFTDLQQVQLRAQIFVYGALIQGTVPDEAYMISAFGGPDGGRTIWENAWRAGTERVHGKKSLLVSPETPLQSHIGAKTSDQSIKQNTLQSKATSSPASRSTSKGTPTTSIVNPIIPLSSPLWSIRTPSGDALQPTGFPRGAVMDYQLAISPLHPSATRNLIGHNSSWMSQSPFRGPWTPQTSAFDGNAGFPVRPITEAVNSNPGIASVPHSSSMKQVSAVPVVQSGSPANIFAGTPLLDTKKATLKPGHHSADPKPRKRKKSTVPEESGQSIPHFQSESPLATVVVSQTSTPAVITIPATNISKSTDKFITSVSGNYLKKGDQESDQRASLSEETLSKHKNAQKHAEDAAALAAAAVNHSEEIWRQLDKHKNSGLAPDVETKLTSAAVAIAAAAAVAKAAAAAANVSSNAALQAKLMADEALVSSGYRNSTPNNAISDSGKRLSEATPASILKGEDAAASSNSVIVVAREVARRRVEAASAAAKQAENMDAIVKAAELAAEAVSQAGKIVAMSEPFSLAELVEAGPEAYWKVPQASPEPDGAIREQINIGGSMEAPGSSVGHLKEVPGDKREKQDNHRKSPTHREMTRESMEDRSRLTDGGLAPVATSEKDKKGQKRRKASDFAKTKGVASESEIGFESPLMITQTDHEKAGETSKDNNIREGSHVEVLRDGGGSRVAWFLADILNLNDGKAYVCYNELRQEDGDRLKEWVEVEGDRAPRIRCARPSTAMSFEGTRKRRRAAMGDYNWSVGDRVDAWMQNSWWEGVVIEKSKKDETSFTVHFPAQGETSGVKAWLLRPSLMWKKGSWVEWSSFVDNNESSREGDTPQEKRQRLGSPAVEAKGKDKFSKNVDIKESGKPDDTKLLDLSANKEIFNIGKSTRDESKPDSLKMIRTGLKKKGSGVVFGVPKPGKKQKFMEVSKHYVADQSSKTHETSDSAKFTKYLMPQGSEPRGTKNKIEPKRMAVSKPKILKSGKLPSVSSRSIPQKNYLSNTMVSEPESVVASDVSKLEDSVSHAENVSGKPTLMEFRSFSSSDGAAEGPVLFSSVAVSSDAPLKKTSASNAKSERINKGKFAPSGGKLEKIEEKVFNDDTTKTSSEGVEPRRSNRRIQPTSREEGKSIIITNHIYFPAFTICTDMVTDLVCCPQLLEGLQSSLAISKIPSVSLDKSHKSQSRSMRGGT</sequence>
<evidence type="ECO:0000256" key="1">
    <source>
        <dbReference type="SAM" id="MobiDB-lite"/>
    </source>
</evidence>
<comment type="caution">
    <text evidence="3">The sequence shown here is derived from an EMBL/GenBank/DDBJ whole genome shotgun (WGS) entry which is preliminary data.</text>
</comment>
<feature type="compositionally biased region" description="Basic and acidic residues" evidence="1">
    <location>
        <begin position="1567"/>
        <end position="1602"/>
    </location>
</feature>
<feature type="compositionally biased region" description="Polar residues" evidence="1">
    <location>
        <begin position="1273"/>
        <end position="1285"/>
    </location>
</feature>
<feature type="region of interest" description="Disordered" evidence="1">
    <location>
        <begin position="2059"/>
        <end position="2119"/>
    </location>
</feature>
<gene>
    <name evidence="3" type="ORF">PVK06_045497</name>
</gene>
<feature type="region of interest" description="Disordered" evidence="1">
    <location>
        <begin position="743"/>
        <end position="962"/>
    </location>
</feature>
<evidence type="ECO:0000259" key="2">
    <source>
        <dbReference type="SMART" id="SM00743"/>
    </source>
</evidence>
<dbReference type="SMART" id="SM00743">
    <property type="entry name" value="Agenet"/>
    <property type="match status" value="1"/>
</dbReference>
<feature type="domain" description="Agenet" evidence="2">
    <location>
        <begin position="1751"/>
        <end position="1809"/>
    </location>
</feature>
<protein>
    <recommendedName>
        <fullName evidence="2">Agenet domain-containing protein</fullName>
    </recommendedName>
</protein>
<dbReference type="Proteomes" id="UP001358586">
    <property type="component" value="Chromosome 12"/>
</dbReference>
<keyword evidence="4" id="KW-1185">Reference proteome</keyword>
<feature type="region of interest" description="Disordered" evidence="1">
    <location>
        <begin position="1821"/>
        <end position="1850"/>
    </location>
</feature>
<dbReference type="PANTHER" id="PTHR48429:SF1">
    <property type="entry name" value="AGENET DOMAIN-CONTAINING PROTEIN"/>
    <property type="match status" value="1"/>
</dbReference>
<feature type="compositionally biased region" description="Basic and acidic residues" evidence="1">
    <location>
        <begin position="921"/>
        <end position="946"/>
    </location>
</feature>
<evidence type="ECO:0000313" key="4">
    <source>
        <dbReference type="Proteomes" id="UP001358586"/>
    </source>
</evidence>
<feature type="region of interest" description="Disordered" evidence="1">
    <location>
        <begin position="1556"/>
        <end position="1636"/>
    </location>
</feature>
<feature type="compositionally biased region" description="Polar residues" evidence="1">
    <location>
        <begin position="699"/>
        <end position="709"/>
    </location>
</feature>
<proteinExistence type="predicted"/>
<feature type="region of interest" description="Disordered" evidence="1">
    <location>
        <begin position="1072"/>
        <end position="1117"/>
    </location>
</feature>
<dbReference type="EMBL" id="JARKNE010000012">
    <property type="protein sequence ID" value="KAK5777530.1"/>
    <property type="molecule type" value="Genomic_DNA"/>
</dbReference>
<feature type="region of interest" description="Disordered" evidence="1">
    <location>
        <begin position="1243"/>
        <end position="1285"/>
    </location>
</feature>
<dbReference type="Pfam" id="PF05641">
    <property type="entry name" value="Agenet"/>
    <property type="match status" value="1"/>
</dbReference>
<feature type="compositionally biased region" description="Basic and acidic residues" evidence="1">
    <location>
        <begin position="1823"/>
        <end position="1836"/>
    </location>
</feature>
<dbReference type="InterPro" id="IPR008395">
    <property type="entry name" value="Agenet-like_dom"/>
</dbReference>
<organism evidence="3 4">
    <name type="scientific">Gossypium arboreum</name>
    <name type="common">Tree cotton</name>
    <name type="synonym">Gossypium nanking</name>
    <dbReference type="NCBI Taxonomy" id="29729"/>
    <lineage>
        <taxon>Eukaryota</taxon>
        <taxon>Viridiplantae</taxon>
        <taxon>Streptophyta</taxon>
        <taxon>Embryophyta</taxon>
        <taxon>Tracheophyta</taxon>
        <taxon>Spermatophyta</taxon>
        <taxon>Magnoliopsida</taxon>
        <taxon>eudicotyledons</taxon>
        <taxon>Gunneridae</taxon>
        <taxon>Pentapetalae</taxon>
        <taxon>rosids</taxon>
        <taxon>malvids</taxon>
        <taxon>Malvales</taxon>
        <taxon>Malvaceae</taxon>
        <taxon>Malvoideae</taxon>
        <taxon>Gossypium</taxon>
    </lineage>
</organism>
<accession>A0ABR0MW34</accession>
<name>A0ABR0MW34_GOSAR</name>
<feature type="compositionally biased region" description="Basic and acidic residues" evidence="1">
    <location>
        <begin position="207"/>
        <end position="217"/>
    </location>
</feature>
<feature type="compositionally biased region" description="Polar residues" evidence="1">
    <location>
        <begin position="800"/>
        <end position="810"/>
    </location>
</feature>
<feature type="region of interest" description="Disordered" evidence="1">
    <location>
        <begin position="451"/>
        <end position="477"/>
    </location>
</feature>
<feature type="compositionally biased region" description="Polar residues" evidence="1">
    <location>
        <begin position="744"/>
        <end position="768"/>
    </location>
</feature>
<dbReference type="PANTHER" id="PTHR48429">
    <property type="entry name" value="AGENET DOMAIN-CONTAINING PROTEIN"/>
    <property type="match status" value="1"/>
</dbReference>
<feature type="compositionally biased region" description="Basic and acidic residues" evidence="1">
    <location>
        <begin position="1956"/>
        <end position="1966"/>
    </location>
</feature>
<feature type="region of interest" description="Disordered" evidence="1">
    <location>
        <begin position="317"/>
        <end position="344"/>
    </location>
</feature>
<feature type="compositionally biased region" description="Polar residues" evidence="1">
    <location>
        <begin position="846"/>
        <end position="859"/>
    </location>
</feature>
<feature type="compositionally biased region" description="Basic and acidic residues" evidence="1">
    <location>
        <begin position="896"/>
        <end position="911"/>
    </location>
</feature>
<dbReference type="InterPro" id="IPR055274">
    <property type="entry name" value="SWO1"/>
</dbReference>
<reference evidence="3 4" key="1">
    <citation type="submission" date="2023-03" db="EMBL/GenBank/DDBJ databases">
        <title>WGS of Gossypium arboreum.</title>
        <authorList>
            <person name="Yu D."/>
        </authorList>
    </citation>
    <scope>NUCLEOTIDE SEQUENCE [LARGE SCALE GENOMIC DNA]</scope>
    <source>
        <tissue evidence="3">Leaf</tissue>
    </source>
</reference>
<feature type="compositionally biased region" description="Basic and acidic residues" evidence="1">
    <location>
        <begin position="451"/>
        <end position="468"/>
    </location>
</feature>
<feature type="compositionally biased region" description="Polar residues" evidence="1">
    <location>
        <begin position="947"/>
        <end position="962"/>
    </location>
</feature>